<keyword evidence="3" id="KW-1185">Reference proteome</keyword>
<keyword evidence="1" id="KW-1133">Transmembrane helix</keyword>
<gene>
    <name evidence="2" type="ORF">GCM10009431_26330</name>
</gene>
<reference evidence="2 3" key="1">
    <citation type="journal article" date="2019" name="Int. J. Syst. Evol. Microbiol.">
        <title>The Global Catalogue of Microorganisms (GCM) 10K type strain sequencing project: providing services to taxonomists for standard genome sequencing and annotation.</title>
        <authorList>
            <consortium name="The Broad Institute Genomics Platform"/>
            <consortium name="The Broad Institute Genome Sequencing Center for Infectious Disease"/>
            <person name="Wu L."/>
            <person name="Ma J."/>
        </authorList>
    </citation>
    <scope>NUCLEOTIDE SEQUENCE [LARGE SCALE GENOMIC DNA]</scope>
    <source>
        <strain evidence="2 3">JCM 15976</strain>
    </source>
</reference>
<proteinExistence type="predicted"/>
<evidence type="ECO:0000256" key="1">
    <source>
        <dbReference type="SAM" id="Phobius"/>
    </source>
</evidence>
<evidence type="ECO:0000313" key="3">
    <source>
        <dbReference type="Proteomes" id="UP001500736"/>
    </source>
</evidence>
<dbReference type="EMBL" id="BAAAGF010000004">
    <property type="protein sequence ID" value="GAA0748138.1"/>
    <property type="molecule type" value="Genomic_DNA"/>
</dbReference>
<keyword evidence="1" id="KW-0812">Transmembrane</keyword>
<comment type="caution">
    <text evidence="2">The sequence shown here is derived from an EMBL/GenBank/DDBJ whole genome shotgun (WGS) entry which is preliminary data.</text>
</comment>
<dbReference type="Proteomes" id="UP001500736">
    <property type="component" value="Unassembled WGS sequence"/>
</dbReference>
<organism evidence="2 3">
    <name type="scientific">Gaetbulibacter jejuensis</name>
    <dbReference type="NCBI Taxonomy" id="584607"/>
    <lineage>
        <taxon>Bacteria</taxon>
        <taxon>Pseudomonadati</taxon>
        <taxon>Bacteroidota</taxon>
        <taxon>Flavobacteriia</taxon>
        <taxon>Flavobacteriales</taxon>
        <taxon>Flavobacteriaceae</taxon>
        <taxon>Gaetbulibacter</taxon>
    </lineage>
</organism>
<feature type="transmembrane region" description="Helical" evidence="1">
    <location>
        <begin position="21"/>
        <end position="40"/>
    </location>
</feature>
<dbReference type="RefSeq" id="WP_343798986.1">
    <property type="nucleotide sequence ID" value="NZ_BAAAGF010000004.1"/>
</dbReference>
<accession>A0ABN1JWM0</accession>
<protein>
    <submittedName>
        <fullName evidence="2">Uncharacterized protein</fullName>
    </submittedName>
</protein>
<evidence type="ECO:0000313" key="2">
    <source>
        <dbReference type="EMBL" id="GAA0748138.1"/>
    </source>
</evidence>
<keyword evidence="1" id="KW-0472">Membrane</keyword>
<name>A0ABN1JWM0_9FLAO</name>
<sequence>MSEETTQPKKRKWKVNWTSEKVMSTSALFISVISLIALIYQSYLAREDNKLTQKQQSASVLPYLNQWQSNYNNHFQLILGNKGVGPAFIKKVKLTLNNSKTFNNSDDLFNEIFNSSKEIDTIPKVTSALVSGFVLPANEHISLIEINGKYNIETFLKVLETKNISYEITYEDVYGTQWIINNNEEDKNKASVPTLILKE</sequence>